<proteinExistence type="predicted"/>
<keyword evidence="2" id="KW-1185">Reference proteome</keyword>
<accession>A0AAW1MGI4</accession>
<name>A0AAW1MGI4_POPJA</name>
<dbReference type="AlphaFoldDB" id="A0AAW1MGI4"/>
<sequence length="108" mass="12466">MERVRDLRRGEWVFLRENTLESIETSPNLSKHQSLQLEAVIKEHFPETLDDQLGCAKGVEHHIHTNSSPIKQRYYPISPAMQKVVDAGCHRKIEQWLVIAYFAGARKG</sequence>
<reference evidence="1 2" key="1">
    <citation type="journal article" date="2024" name="BMC Genomics">
        <title>De novo assembly and annotation of Popillia japonica's genome with initial clues to its potential as an invasive pest.</title>
        <authorList>
            <person name="Cucini C."/>
            <person name="Boschi S."/>
            <person name="Funari R."/>
            <person name="Cardaioli E."/>
            <person name="Iannotti N."/>
            <person name="Marturano G."/>
            <person name="Paoli F."/>
            <person name="Bruttini M."/>
            <person name="Carapelli A."/>
            <person name="Frati F."/>
            <person name="Nardi F."/>
        </authorList>
    </citation>
    <scope>NUCLEOTIDE SEQUENCE [LARGE SCALE GENOMIC DNA]</scope>
    <source>
        <strain evidence="1">DMR45628</strain>
    </source>
</reference>
<protein>
    <submittedName>
        <fullName evidence="1">Uncharacterized protein</fullName>
    </submittedName>
</protein>
<dbReference type="Proteomes" id="UP001458880">
    <property type="component" value="Unassembled WGS sequence"/>
</dbReference>
<dbReference type="EMBL" id="JASPKY010000049">
    <property type="protein sequence ID" value="KAK9745445.1"/>
    <property type="molecule type" value="Genomic_DNA"/>
</dbReference>
<evidence type="ECO:0000313" key="2">
    <source>
        <dbReference type="Proteomes" id="UP001458880"/>
    </source>
</evidence>
<comment type="caution">
    <text evidence="1">The sequence shown here is derived from an EMBL/GenBank/DDBJ whole genome shotgun (WGS) entry which is preliminary data.</text>
</comment>
<evidence type="ECO:0000313" key="1">
    <source>
        <dbReference type="EMBL" id="KAK9745445.1"/>
    </source>
</evidence>
<organism evidence="1 2">
    <name type="scientific">Popillia japonica</name>
    <name type="common">Japanese beetle</name>
    <dbReference type="NCBI Taxonomy" id="7064"/>
    <lineage>
        <taxon>Eukaryota</taxon>
        <taxon>Metazoa</taxon>
        <taxon>Ecdysozoa</taxon>
        <taxon>Arthropoda</taxon>
        <taxon>Hexapoda</taxon>
        <taxon>Insecta</taxon>
        <taxon>Pterygota</taxon>
        <taxon>Neoptera</taxon>
        <taxon>Endopterygota</taxon>
        <taxon>Coleoptera</taxon>
        <taxon>Polyphaga</taxon>
        <taxon>Scarabaeiformia</taxon>
        <taxon>Scarabaeidae</taxon>
        <taxon>Rutelinae</taxon>
        <taxon>Popillia</taxon>
    </lineage>
</organism>
<gene>
    <name evidence="1" type="ORF">QE152_g6952</name>
</gene>